<organism evidence="1">
    <name type="scientific">marine metagenome</name>
    <dbReference type="NCBI Taxonomy" id="408172"/>
    <lineage>
        <taxon>unclassified sequences</taxon>
        <taxon>metagenomes</taxon>
        <taxon>ecological metagenomes</taxon>
    </lineage>
</organism>
<reference evidence="1" key="1">
    <citation type="submission" date="2018-05" db="EMBL/GenBank/DDBJ databases">
        <authorList>
            <person name="Lanie J.A."/>
            <person name="Ng W.-L."/>
            <person name="Kazmierczak K.M."/>
            <person name="Andrzejewski T.M."/>
            <person name="Davidsen T.M."/>
            <person name="Wayne K.J."/>
            <person name="Tettelin H."/>
            <person name="Glass J.I."/>
            <person name="Rusch D."/>
            <person name="Podicherti R."/>
            <person name="Tsui H.-C.T."/>
            <person name="Winkler M.E."/>
        </authorList>
    </citation>
    <scope>NUCLEOTIDE SEQUENCE</scope>
</reference>
<proteinExistence type="predicted"/>
<protein>
    <recommendedName>
        <fullName evidence="2">Histidine ammonia-lyase</fullName>
    </recommendedName>
</protein>
<dbReference type="Gene3D" id="1.10.275.10">
    <property type="entry name" value="Fumarase/aspartase (N-terminal domain)"/>
    <property type="match status" value="1"/>
</dbReference>
<dbReference type="Pfam" id="PF00221">
    <property type="entry name" value="Lyase_aromatic"/>
    <property type="match status" value="1"/>
</dbReference>
<name>A0A382X4C3_9ZZZZ</name>
<dbReference type="GO" id="GO:0003824">
    <property type="term" value="F:catalytic activity"/>
    <property type="evidence" value="ECO:0007669"/>
    <property type="project" value="InterPro"/>
</dbReference>
<evidence type="ECO:0000313" key="1">
    <source>
        <dbReference type="EMBL" id="SVD65101.1"/>
    </source>
</evidence>
<dbReference type="AlphaFoldDB" id="A0A382X4C3"/>
<dbReference type="InterPro" id="IPR008948">
    <property type="entry name" value="L-Aspartase-like"/>
</dbReference>
<feature type="non-terminal residue" evidence="1">
    <location>
        <position position="95"/>
    </location>
</feature>
<dbReference type="InterPro" id="IPR024083">
    <property type="entry name" value="Fumarase/histidase_N"/>
</dbReference>
<evidence type="ECO:0008006" key="2">
    <source>
        <dbReference type="Google" id="ProtNLM"/>
    </source>
</evidence>
<accession>A0A382X4C3</accession>
<dbReference type="SUPFAM" id="SSF48557">
    <property type="entry name" value="L-aspartase-like"/>
    <property type="match status" value="1"/>
</dbReference>
<dbReference type="EMBL" id="UINC01164315">
    <property type="protein sequence ID" value="SVD65101.1"/>
    <property type="molecule type" value="Genomic_DNA"/>
</dbReference>
<gene>
    <name evidence="1" type="ORF">METZ01_LOCUS417955</name>
</gene>
<dbReference type="InterPro" id="IPR001106">
    <property type="entry name" value="Aromatic_Lyase"/>
</dbReference>
<sequence>MKKIIIKDKKYTLDEIYEYCSKDYSISLSKSIIEKIHFSRKVVDEKSYKDNPIYGINTGFGKLSQVKIDNKDLHLLQSNLLISHAVGVGNPCPDI</sequence>